<dbReference type="SUPFAM" id="SSF57701">
    <property type="entry name" value="Zn2/Cys6 DNA-binding domain"/>
    <property type="match status" value="1"/>
</dbReference>
<dbReference type="Pfam" id="PF00172">
    <property type="entry name" value="Zn_clus"/>
    <property type="match status" value="1"/>
</dbReference>
<sequence length="587" mass="65560">MNNSLSTGMRRLMPAGVRPVQPVQPAFRRKRQTVSLACERCRKRKAKCSGLMPSCQSCIVANAECVYQAPEAGKRLRYRDLESAYNDMCRAAAVRGSDSEEPHFPANEPVRRWLEALRMKKERRHMSVISTVDSPQVLPVSMWTAVSNDDCMLTGLLTLFWTWSPALSSIVSRDLFLDGLCNDTTAGSACSGLLVNAMLALSSACFVAAPDDRWHLHTKFAKEARRLMEAEGPFREPLILRMQGVAILCVYECIFSHDDTSASLLRIFYELRSAIRHGQPFGPTTDLATAFDFLQIQLGLVYPSFSLTRSATSTSGPSDDRRQLGTETTSNDRLWSPYPISDQPRLSFCSELSRAQRELVRLAGEILPAIEANHNCLLPDYKVSKTLYVRLLAWHETHVLEYQGQTSFVPAWVFLNLTYHVIALKLLDPFNWISLVDFDGQKPARPLSQSHGESVVSTLWRYRTAYDMWHDFWLLHACYAAVSSLLLGHSLAGGSSHKEALTQGCQLLCDTSARLPLASRMCHELQRTWRHLSLPGVVRRYLGRGAARSLAGSVIKGTAMVGGDDGGSLLGPCIITFGETIRRIEER</sequence>
<evidence type="ECO:0000256" key="2">
    <source>
        <dbReference type="SAM" id="MobiDB-lite"/>
    </source>
</evidence>
<organism evidence="4 5">
    <name type="scientific">Ophiocordyceps camponoti-floridani</name>
    <dbReference type="NCBI Taxonomy" id="2030778"/>
    <lineage>
        <taxon>Eukaryota</taxon>
        <taxon>Fungi</taxon>
        <taxon>Dikarya</taxon>
        <taxon>Ascomycota</taxon>
        <taxon>Pezizomycotina</taxon>
        <taxon>Sordariomycetes</taxon>
        <taxon>Hypocreomycetidae</taxon>
        <taxon>Hypocreales</taxon>
        <taxon>Ophiocordycipitaceae</taxon>
        <taxon>Ophiocordyceps</taxon>
    </lineage>
</organism>
<name>A0A8H4Q8D3_9HYPO</name>
<evidence type="ECO:0000259" key="3">
    <source>
        <dbReference type="PROSITE" id="PS50048"/>
    </source>
</evidence>
<keyword evidence="5" id="KW-1185">Reference proteome</keyword>
<keyword evidence="1" id="KW-0539">Nucleus</keyword>
<dbReference type="Proteomes" id="UP000562929">
    <property type="component" value="Unassembled WGS sequence"/>
</dbReference>
<accession>A0A8H4Q8D3</accession>
<dbReference type="PANTHER" id="PTHR47256">
    <property type="entry name" value="ZN(II)2CYS6 TRANSCRIPTION FACTOR (EUROFUNG)-RELATED"/>
    <property type="match status" value="1"/>
</dbReference>
<dbReference type="GO" id="GO:0008270">
    <property type="term" value="F:zinc ion binding"/>
    <property type="evidence" value="ECO:0007669"/>
    <property type="project" value="InterPro"/>
</dbReference>
<gene>
    <name evidence="4" type="ORF">GQ602_003532</name>
</gene>
<protein>
    <submittedName>
        <fullName evidence="4">Fungal specific transcription factor</fullName>
    </submittedName>
</protein>
<evidence type="ECO:0000313" key="4">
    <source>
        <dbReference type="EMBL" id="KAF4589643.1"/>
    </source>
</evidence>
<dbReference type="SMART" id="SM00066">
    <property type="entry name" value="GAL4"/>
    <property type="match status" value="1"/>
</dbReference>
<dbReference type="PANTHER" id="PTHR47256:SF3">
    <property type="entry name" value="ZN(II)2CYS6 TRANSCRIPTION FACTOR (EUROFUNG)"/>
    <property type="match status" value="1"/>
</dbReference>
<reference evidence="4 5" key="1">
    <citation type="journal article" date="2020" name="G3 (Bethesda)">
        <title>Genetic Underpinnings of Host Manipulation by Ophiocordyceps as Revealed by Comparative Transcriptomics.</title>
        <authorList>
            <person name="Will I."/>
            <person name="Das B."/>
            <person name="Trinh T."/>
            <person name="Brachmann A."/>
            <person name="Ohm R.A."/>
            <person name="de Bekker C."/>
        </authorList>
    </citation>
    <scope>NUCLEOTIDE SEQUENCE [LARGE SCALE GENOMIC DNA]</scope>
    <source>
        <strain evidence="4 5">EC05</strain>
    </source>
</reference>
<dbReference type="InterPro" id="IPR053187">
    <property type="entry name" value="Notoamide_regulator"/>
</dbReference>
<dbReference type="InterPro" id="IPR036864">
    <property type="entry name" value="Zn2-C6_fun-type_DNA-bd_sf"/>
</dbReference>
<dbReference type="PROSITE" id="PS00463">
    <property type="entry name" value="ZN2_CY6_FUNGAL_1"/>
    <property type="match status" value="1"/>
</dbReference>
<dbReference type="GO" id="GO:0000981">
    <property type="term" value="F:DNA-binding transcription factor activity, RNA polymerase II-specific"/>
    <property type="evidence" value="ECO:0007669"/>
    <property type="project" value="InterPro"/>
</dbReference>
<dbReference type="InterPro" id="IPR001138">
    <property type="entry name" value="Zn2Cys6_DnaBD"/>
</dbReference>
<dbReference type="PROSITE" id="PS50048">
    <property type="entry name" value="ZN2_CY6_FUNGAL_2"/>
    <property type="match status" value="1"/>
</dbReference>
<dbReference type="CDD" id="cd00067">
    <property type="entry name" value="GAL4"/>
    <property type="match status" value="1"/>
</dbReference>
<evidence type="ECO:0000313" key="5">
    <source>
        <dbReference type="Proteomes" id="UP000562929"/>
    </source>
</evidence>
<comment type="caution">
    <text evidence="4">The sequence shown here is derived from an EMBL/GenBank/DDBJ whole genome shotgun (WGS) entry which is preliminary data.</text>
</comment>
<dbReference type="CDD" id="cd12148">
    <property type="entry name" value="fungal_TF_MHR"/>
    <property type="match status" value="1"/>
</dbReference>
<feature type="region of interest" description="Disordered" evidence="2">
    <location>
        <begin position="309"/>
        <end position="334"/>
    </location>
</feature>
<dbReference type="OrthoDB" id="5595695at2759"/>
<dbReference type="Gene3D" id="4.10.240.10">
    <property type="entry name" value="Zn(2)-C6 fungal-type DNA-binding domain"/>
    <property type="match status" value="1"/>
</dbReference>
<evidence type="ECO:0000256" key="1">
    <source>
        <dbReference type="ARBA" id="ARBA00023242"/>
    </source>
</evidence>
<dbReference type="EMBL" id="JAACLJ010000003">
    <property type="protein sequence ID" value="KAF4589643.1"/>
    <property type="molecule type" value="Genomic_DNA"/>
</dbReference>
<dbReference type="AlphaFoldDB" id="A0A8H4Q8D3"/>
<proteinExistence type="predicted"/>
<feature type="domain" description="Zn(2)-C6 fungal-type" evidence="3">
    <location>
        <begin position="37"/>
        <end position="67"/>
    </location>
</feature>